<dbReference type="Proteomes" id="UP001457282">
    <property type="component" value="Unassembled WGS sequence"/>
</dbReference>
<evidence type="ECO:0000313" key="2">
    <source>
        <dbReference type="Proteomes" id="UP001457282"/>
    </source>
</evidence>
<dbReference type="SUPFAM" id="SSF54928">
    <property type="entry name" value="RNA-binding domain, RBD"/>
    <property type="match status" value="1"/>
</dbReference>
<organism evidence="1 2">
    <name type="scientific">Rubus argutus</name>
    <name type="common">Southern blackberry</name>
    <dbReference type="NCBI Taxonomy" id="59490"/>
    <lineage>
        <taxon>Eukaryota</taxon>
        <taxon>Viridiplantae</taxon>
        <taxon>Streptophyta</taxon>
        <taxon>Embryophyta</taxon>
        <taxon>Tracheophyta</taxon>
        <taxon>Spermatophyta</taxon>
        <taxon>Magnoliopsida</taxon>
        <taxon>eudicotyledons</taxon>
        <taxon>Gunneridae</taxon>
        <taxon>Pentapetalae</taxon>
        <taxon>rosids</taxon>
        <taxon>fabids</taxon>
        <taxon>Rosales</taxon>
        <taxon>Rosaceae</taxon>
        <taxon>Rosoideae</taxon>
        <taxon>Rosoideae incertae sedis</taxon>
        <taxon>Rubus</taxon>
    </lineage>
</organism>
<accession>A0AAW1X092</accession>
<dbReference type="AlphaFoldDB" id="A0AAW1X092"/>
<keyword evidence="2" id="KW-1185">Reference proteome</keyword>
<gene>
    <name evidence="1" type="ORF">M0R45_026485</name>
</gene>
<dbReference type="EMBL" id="JBEDUW010000005">
    <property type="protein sequence ID" value="KAK9929383.1"/>
    <property type="molecule type" value="Genomic_DNA"/>
</dbReference>
<dbReference type="InterPro" id="IPR012677">
    <property type="entry name" value="Nucleotide-bd_a/b_plait_sf"/>
</dbReference>
<name>A0AAW1X092_RUBAR</name>
<comment type="caution">
    <text evidence="1">The sequence shown here is derived from an EMBL/GenBank/DDBJ whole genome shotgun (WGS) entry which is preliminary data.</text>
</comment>
<evidence type="ECO:0000313" key="1">
    <source>
        <dbReference type="EMBL" id="KAK9929383.1"/>
    </source>
</evidence>
<dbReference type="InterPro" id="IPR035979">
    <property type="entry name" value="RBD_domain_sf"/>
</dbReference>
<dbReference type="Gene3D" id="3.30.70.330">
    <property type="match status" value="1"/>
</dbReference>
<proteinExistence type="predicted"/>
<evidence type="ECO:0008006" key="3">
    <source>
        <dbReference type="Google" id="ProtNLM"/>
    </source>
</evidence>
<sequence>MQTQEDKSKQFAFIGFRTDLQAHEAINYFNRTFIDTCRITSELAHKVGDLEISRPWSCHPSKKKAVEQAYAALGKRLLPRPLPIKVGAKSYDF</sequence>
<reference evidence="1 2" key="1">
    <citation type="journal article" date="2023" name="G3 (Bethesda)">
        <title>A chromosome-length genome assembly and annotation of blackberry (Rubus argutus, cv. 'Hillquist').</title>
        <authorList>
            <person name="Bruna T."/>
            <person name="Aryal R."/>
            <person name="Dudchenko O."/>
            <person name="Sargent D.J."/>
            <person name="Mead D."/>
            <person name="Buti M."/>
            <person name="Cavallini A."/>
            <person name="Hytonen T."/>
            <person name="Andres J."/>
            <person name="Pham M."/>
            <person name="Weisz D."/>
            <person name="Mascagni F."/>
            <person name="Usai G."/>
            <person name="Natali L."/>
            <person name="Bassil N."/>
            <person name="Fernandez G.E."/>
            <person name="Lomsadze A."/>
            <person name="Armour M."/>
            <person name="Olukolu B."/>
            <person name="Poorten T."/>
            <person name="Britton C."/>
            <person name="Davik J."/>
            <person name="Ashrafi H."/>
            <person name="Aiden E.L."/>
            <person name="Borodovsky M."/>
            <person name="Worthington M."/>
        </authorList>
    </citation>
    <scope>NUCLEOTIDE SEQUENCE [LARGE SCALE GENOMIC DNA]</scope>
    <source>
        <strain evidence="1">PI 553951</strain>
    </source>
</reference>
<protein>
    <recommendedName>
        <fullName evidence="3">RRM domain-containing protein</fullName>
    </recommendedName>
</protein>
<dbReference type="GO" id="GO:0003676">
    <property type="term" value="F:nucleic acid binding"/>
    <property type="evidence" value="ECO:0007669"/>
    <property type="project" value="InterPro"/>
</dbReference>